<protein>
    <recommendedName>
        <fullName evidence="2">Tetratricopeptide repeat protein 38</fullName>
    </recommendedName>
</protein>
<gene>
    <name evidence="5" type="ORF">GQF03_00340</name>
</gene>
<dbReference type="AlphaFoldDB" id="A0A845MCF6"/>
<dbReference type="EMBL" id="WTVA01000001">
    <property type="protein sequence ID" value="MZR20774.1"/>
    <property type="molecule type" value="Genomic_DNA"/>
</dbReference>
<evidence type="ECO:0000256" key="2">
    <source>
        <dbReference type="ARBA" id="ARBA00019992"/>
    </source>
</evidence>
<keyword evidence="3" id="KW-0677">Repeat</keyword>
<dbReference type="PANTHER" id="PTHR16263">
    <property type="entry name" value="TETRATRICOPEPTIDE REPEAT PROTEIN 38"/>
    <property type="match status" value="1"/>
</dbReference>
<proteinExistence type="inferred from homology"/>
<dbReference type="SUPFAM" id="SSF48452">
    <property type="entry name" value="TPR-like"/>
    <property type="match status" value="1"/>
</dbReference>
<dbReference type="PANTHER" id="PTHR16263:SF4">
    <property type="entry name" value="TETRATRICOPEPTIDE REPEAT PROTEIN 38"/>
    <property type="match status" value="1"/>
</dbReference>
<evidence type="ECO:0000256" key="3">
    <source>
        <dbReference type="ARBA" id="ARBA00022737"/>
    </source>
</evidence>
<dbReference type="Proteomes" id="UP000445696">
    <property type="component" value="Unassembled WGS sequence"/>
</dbReference>
<sequence>MQDRYGNEVSTGSRSALDAYVEGVDLFLSAQAGAEAAFERAIAEDPSFALAHAALARHHQMYARPLEAMKAMISARELGAGFTAREQAHIAIIGQLIDGDNEGAYNSILKHTAEYPRDIVILQPCAGVFGLIGFSGRIGREAEIFAFFDHLKHAYDNDWWFDSIFSFALTEIGRLRDAEPLIERSYAANPANANAVHYKGHFHYEAGEHKAGWDFVRKWLKSYNPESLMHCHISWHEALWALELGHSKSAWETVDTAIRPGKAWGPPINVLNDTAAFLVRAEIAGEPRRNHLWQEIAQYAAIHYPTPGVSFADAHAAIAHAMAGDTEALMTLRETSAGWASDMVNALADVFTAYAQSDWQAVVDRLVPIMGTHERLGGSRAQRDLLEFTLLHALLRLGKREEATRLFAIRRPVLAKDGLPPSIMPKELAP</sequence>
<dbReference type="Gene3D" id="1.25.40.10">
    <property type="entry name" value="Tetratricopeptide repeat domain"/>
    <property type="match status" value="1"/>
</dbReference>
<comment type="caution">
    <text evidence="5">The sequence shown here is derived from an EMBL/GenBank/DDBJ whole genome shotgun (WGS) entry which is preliminary data.</text>
</comment>
<organism evidence="5 6">
    <name type="scientific">Sneathiella chungangensis</name>
    <dbReference type="NCBI Taxonomy" id="1418234"/>
    <lineage>
        <taxon>Bacteria</taxon>
        <taxon>Pseudomonadati</taxon>
        <taxon>Pseudomonadota</taxon>
        <taxon>Alphaproteobacteria</taxon>
        <taxon>Sneathiellales</taxon>
        <taxon>Sneathiellaceae</taxon>
        <taxon>Sneathiella</taxon>
    </lineage>
</organism>
<dbReference type="InterPro" id="IPR033891">
    <property type="entry name" value="TTC38"/>
</dbReference>
<keyword evidence="6" id="KW-1185">Reference proteome</keyword>
<evidence type="ECO:0000313" key="6">
    <source>
        <dbReference type="Proteomes" id="UP000445696"/>
    </source>
</evidence>
<reference evidence="5 6" key="1">
    <citation type="journal article" date="2014" name="Int. J. Syst. Evol. Microbiol.">
        <title>Sneathiella chungangensis sp. nov., isolated from a marine sand, and emended description of the genus Sneathiella.</title>
        <authorList>
            <person name="Siamphan C."/>
            <person name="Kim H."/>
            <person name="Lee J.S."/>
            <person name="Kim W."/>
        </authorList>
    </citation>
    <scope>NUCLEOTIDE SEQUENCE [LARGE SCALE GENOMIC DNA]</scope>
    <source>
        <strain evidence="5 6">KCTC 32476</strain>
    </source>
</reference>
<accession>A0A845MCF6</accession>
<dbReference type="OrthoDB" id="9815900at2"/>
<dbReference type="RefSeq" id="WP_161337202.1">
    <property type="nucleotide sequence ID" value="NZ_JBHSDG010000002.1"/>
</dbReference>
<name>A0A845MCF6_9PROT</name>
<dbReference type="InterPro" id="IPR011990">
    <property type="entry name" value="TPR-like_helical_dom_sf"/>
</dbReference>
<evidence type="ECO:0000313" key="5">
    <source>
        <dbReference type="EMBL" id="MZR20774.1"/>
    </source>
</evidence>
<evidence type="ECO:0000256" key="4">
    <source>
        <dbReference type="ARBA" id="ARBA00022803"/>
    </source>
</evidence>
<evidence type="ECO:0000256" key="1">
    <source>
        <dbReference type="ARBA" id="ARBA00005857"/>
    </source>
</evidence>
<keyword evidence="4" id="KW-0802">TPR repeat</keyword>
<comment type="similarity">
    <text evidence="1">Belongs to the TTC38 family.</text>
</comment>